<dbReference type="Proteomes" id="UP000076794">
    <property type="component" value="Chromosome"/>
</dbReference>
<dbReference type="PROSITE" id="PS00383">
    <property type="entry name" value="TYR_PHOSPHATASE_1"/>
    <property type="match status" value="1"/>
</dbReference>
<evidence type="ECO:0000259" key="1">
    <source>
        <dbReference type="PROSITE" id="PS50056"/>
    </source>
</evidence>
<keyword evidence="2" id="KW-0378">Hydrolase</keyword>
<accession>A0A168FEQ5</accession>
<dbReference type="InterPro" id="IPR026893">
    <property type="entry name" value="Tyr/Ser_Pase_IphP-type"/>
</dbReference>
<dbReference type="KEGG" id="ido:I598_1992"/>
<evidence type="ECO:0000313" key="3">
    <source>
        <dbReference type="Proteomes" id="UP000076794"/>
    </source>
</evidence>
<organism evidence="2 3">
    <name type="scientific">Isoptericola dokdonensis DS-3</name>
    <dbReference type="NCBI Taxonomy" id="1300344"/>
    <lineage>
        <taxon>Bacteria</taxon>
        <taxon>Bacillati</taxon>
        <taxon>Actinomycetota</taxon>
        <taxon>Actinomycetes</taxon>
        <taxon>Micrococcales</taxon>
        <taxon>Promicromonosporaceae</taxon>
        <taxon>Isoptericola</taxon>
    </lineage>
</organism>
<feature type="domain" description="Tyrosine specific protein phosphatases" evidence="1">
    <location>
        <begin position="111"/>
        <end position="175"/>
    </location>
</feature>
<dbReference type="STRING" id="1300344.I598_1992"/>
<dbReference type="InterPro" id="IPR000387">
    <property type="entry name" value="Tyr_Pase_dom"/>
</dbReference>
<dbReference type="EC" id="3.1.3.48" evidence="2"/>
<gene>
    <name evidence="2" type="primary">iphP_1</name>
    <name evidence="2" type="ORF">I598_1992</name>
</gene>
<proteinExistence type="predicted"/>
<name>A0A168FEQ5_9MICO</name>
<dbReference type="RefSeq" id="WP_068202814.1">
    <property type="nucleotide sequence ID" value="NZ_CP014209.1"/>
</dbReference>
<dbReference type="EMBL" id="CP014209">
    <property type="protein sequence ID" value="ANC31539.1"/>
    <property type="molecule type" value="Genomic_DNA"/>
</dbReference>
<dbReference type="AlphaFoldDB" id="A0A168FEQ5"/>
<dbReference type="OrthoDB" id="1188001at2"/>
<sequence length="242" mass="25224">MSVEIPAAPPHLVNLRDVATASESLRPGVLLRSDAPHAGDEAPRDVAWPPRTVLDLRDVGEGAAAHPLADVAQVLTLPVLDGATRNAEARDAVPFDLARLYLELLDGVGAQHLVDGVRAVAADDAPVLVHCTAGKDRTGVLVAIVLALVGVDRAEIVADYVRTDPNMVQVVARAWPAGSTTAGRPTEHVLAALPPELLTAPPHAIEAVLDHLAAQDGGVAGWFAAHGGDPDVVSALRERLLR</sequence>
<dbReference type="SUPFAM" id="SSF52799">
    <property type="entry name" value="(Phosphotyrosine protein) phosphatases II"/>
    <property type="match status" value="1"/>
</dbReference>
<dbReference type="GO" id="GO:0004725">
    <property type="term" value="F:protein tyrosine phosphatase activity"/>
    <property type="evidence" value="ECO:0007669"/>
    <property type="project" value="UniProtKB-EC"/>
</dbReference>
<dbReference type="InterPro" id="IPR016130">
    <property type="entry name" value="Tyr_Pase_AS"/>
</dbReference>
<evidence type="ECO:0000313" key="2">
    <source>
        <dbReference type="EMBL" id="ANC31539.1"/>
    </source>
</evidence>
<keyword evidence="3" id="KW-1185">Reference proteome</keyword>
<protein>
    <submittedName>
        <fullName evidence="2">Tyrosine-protein phosphatase</fullName>
        <ecNumber evidence="2">3.1.3.48</ecNumber>
    </submittedName>
</protein>
<dbReference type="PATRIC" id="fig|1300344.3.peg.2001"/>
<dbReference type="Pfam" id="PF13350">
    <property type="entry name" value="Y_phosphatase3"/>
    <property type="match status" value="1"/>
</dbReference>
<dbReference type="InterPro" id="IPR029021">
    <property type="entry name" value="Prot-tyrosine_phosphatase-like"/>
</dbReference>
<dbReference type="Gene3D" id="3.90.190.10">
    <property type="entry name" value="Protein tyrosine phosphatase superfamily"/>
    <property type="match status" value="1"/>
</dbReference>
<reference evidence="2 3" key="1">
    <citation type="submission" date="2016-01" db="EMBL/GenBank/DDBJ databases">
        <title>Complete genome sequence of a soil Actinobacterium, Isoptericola dokdonensis DS-3.</title>
        <authorList>
            <person name="Kwon S.-K."/>
            <person name="Kim J.F."/>
        </authorList>
    </citation>
    <scope>NUCLEOTIDE SEQUENCE [LARGE SCALE GENOMIC DNA]</scope>
    <source>
        <strain evidence="2 3">DS-3</strain>
    </source>
</reference>
<dbReference type="PROSITE" id="PS50056">
    <property type="entry name" value="TYR_PHOSPHATASE_2"/>
    <property type="match status" value="1"/>
</dbReference>